<gene>
    <name evidence="2" type="ORF">FVE85_1332</name>
</gene>
<dbReference type="PANTHER" id="PTHR11895">
    <property type="entry name" value="TRANSAMIDASE"/>
    <property type="match status" value="1"/>
</dbReference>
<organism evidence="2 3">
    <name type="scientific">Porphyridium purpureum</name>
    <name type="common">Red alga</name>
    <name type="synonym">Porphyridium cruentum</name>
    <dbReference type="NCBI Taxonomy" id="35688"/>
    <lineage>
        <taxon>Eukaryota</taxon>
        <taxon>Rhodophyta</taxon>
        <taxon>Bangiophyceae</taxon>
        <taxon>Porphyridiales</taxon>
        <taxon>Porphyridiaceae</taxon>
        <taxon>Porphyridium</taxon>
    </lineage>
</organism>
<sequence length="600" mass="65436">MDADDMQDQYSLKTLQAPVLSGWQLRWFVRLVETFELPLRFVVRRSGFNRLLELQRDSDLVQIPVHDVLAAQQGNMTDQQRADFVKEMDAVFSELFEMDSARSRTSRSVWDYVQMYRAASSTPLQVVADLLDLVKAQDPRPFDYVEHKHGATPCSTALNCFSQIDEEQALDAARQSTERWQSGHPISLLDGVPVAIKECFKVRNYRTTCGLGSVRNSSRSLEQDDAPLVAVLRDLGCVVVGLTTMDENGLGVRGFNASWGQVRNSVNPQFVSGGSSAGSGACVGAGMCPIAVGVDGGGSIRIPAGFNGIVGVKPTYGRVNGTGCFPPGAKATSHSGPMASCVLDAALEFYAMLLAGPDPGLPDPHPQLPRPKELLDLVKTGSIKSLKLGVFWPWFNDCAPQIRDACAAFVEKMQQDGGATVIPITIPNLEDMRVAHSCQIITEHASSLVDHGLESLRDEMGLDFRAKLQAAMYLRQNPQFVRGSYAIRADAMALFRKLFEDEHLDAIVTPTTAILPPRVPSNVVTGELNGQLDSLIMRYAFVGNFVGLPAGTVNIGLGPAPDCLPIGMQFMCAPWAEAKLLHLMFWCEQRAPQRARAEAP</sequence>
<dbReference type="InterPro" id="IPR036928">
    <property type="entry name" value="AS_sf"/>
</dbReference>
<dbReference type="Gene3D" id="3.90.1300.10">
    <property type="entry name" value="Amidase signature (AS) domain"/>
    <property type="match status" value="1"/>
</dbReference>
<evidence type="ECO:0000313" key="3">
    <source>
        <dbReference type="Proteomes" id="UP000324585"/>
    </source>
</evidence>
<dbReference type="GO" id="GO:0016787">
    <property type="term" value="F:hydrolase activity"/>
    <property type="evidence" value="ECO:0007669"/>
    <property type="project" value="UniProtKB-KW"/>
</dbReference>
<dbReference type="OMA" id="PGWHIDG"/>
<feature type="domain" description="Amidase" evidence="1">
    <location>
        <begin position="156"/>
        <end position="581"/>
    </location>
</feature>
<evidence type="ECO:0000313" key="2">
    <source>
        <dbReference type="EMBL" id="KAA8490885.1"/>
    </source>
</evidence>
<dbReference type="SUPFAM" id="SSF75304">
    <property type="entry name" value="Amidase signature (AS) enzymes"/>
    <property type="match status" value="1"/>
</dbReference>
<comment type="caution">
    <text evidence="2">The sequence shown here is derived from an EMBL/GenBank/DDBJ whole genome shotgun (WGS) entry which is preliminary data.</text>
</comment>
<proteinExistence type="predicted"/>
<dbReference type="InterPro" id="IPR023631">
    <property type="entry name" value="Amidase_dom"/>
</dbReference>
<dbReference type="OrthoDB" id="5980at2759"/>
<protein>
    <submittedName>
        <fullName evidence="2">Fatty acid amide hydrolase</fullName>
    </submittedName>
</protein>
<dbReference type="AlphaFoldDB" id="A0A5J4YIC2"/>
<dbReference type="Pfam" id="PF01425">
    <property type="entry name" value="Amidase"/>
    <property type="match status" value="1"/>
</dbReference>
<accession>A0A5J4YIC2</accession>
<evidence type="ECO:0000259" key="1">
    <source>
        <dbReference type="Pfam" id="PF01425"/>
    </source>
</evidence>
<dbReference type="InterPro" id="IPR000120">
    <property type="entry name" value="Amidase"/>
</dbReference>
<dbReference type="EMBL" id="VRMN01000018">
    <property type="protein sequence ID" value="KAA8490885.1"/>
    <property type="molecule type" value="Genomic_DNA"/>
</dbReference>
<keyword evidence="3" id="KW-1185">Reference proteome</keyword>
<keyword evidence="2" id="KW-0378">Hydrolase</keyword>
<name>A0A5J4YIC2_PORPP</name>
<dbReference type="PANTHER" id="PTHR11895:SF67">
    <property type="entry name" value="AMIDASE DOMAIN-CONTAINING PROTEIN"/>
    <property type="match status" value="1"/>
</dbReference>
<dbReference type="Proteomes" id="UP000324585">
    <property type="component" value="Unassembled WGS sequence"/>
</dbReference>
<reference evidence="3" key="1">
    <citation type="journal article" date="2019" name="Nat. Commun.">
        <title>Expansion of phycobilisome linker gene families in mesophilic red algae.</title>
        <authorList>
            <person name="Lee J."/>
            <person name="Kim D."/>
            <person name="Bhattacharya D."/>
            <person name="Yoon H.S."/>
        </authorList>
    </citation>
    <scope>NUCLEOTIDE SEQUENCE [LARGE SCALE GENOMIC DNA]</scope>
    <source>
        <strain evidence="3">CCMP 1328</strain>
    </source>
</reference>